<dbReference type="PANTHER" id="PTHR23315:SF7">
    <property type="entry name" value="U-BOX DOMAIN-CONTAINING PROTEIN 4"/>
    <property type="match status" value="1"/>
</dbReference>
<dbReference type="EMBL" id="JAENGY010000520">
    <property type="protein sequence ID" value="KAG6961190.1"/>
    <property type="molecule type" value="Genomic_DNA"/>
</dbReference>
<evidence type="ECO:0000313" key="3">
    <source>
        <dbReference type="Proteomes" id="UP000709295"/>
    </source>
</evidence>
<dbReference type="PANTHER" id="PTHR23315">
    <property type="entry name" value="U BOX DOMAIN-CONTAINING"/>
    <property type="match status" value="1"/>
</dbReference>
<dbReference type="Proteomes" id="UP000709295">
    <property type="component" value="Unassembled WGS sequence"/>
</dbReference>
<keyword evidence="3" id="KW-1185">Reference proteome</keyword>
<sequence length="539" mass="58604">MGQAESIEHQRQAGSHLVVGILNELGVDTDTNGAVVAAASDGISRLVSLATGSRPILTPSAVPPSDGGESVGSVDDASGMPALESSVCDGKELSEPMTTSVINEPAVNTDLVVATSAVYGILELIGLLREGDHVRKEKAAEALWGLSASDENKATIVAADGIPLLVALVRDGNAREKENALRTLWKLAFASTTNQDRIAAEGAVDLLEHITSKSQPPRLLVLAAGVLGLLGQHLDSRVRDHIAAYGGTQALLGFLQSHPNDSHTCEALTALSGVCVGGSFVVRSNVRIAGGESILMTVSRSDNKQITELVNRLLEWLTGNVAQLSALCTTMGEVEPLCRHVLERLNSSLNQGEDNEKIRCVRNRFSTVLKVNGGKAMVERLVSFRSVTGFLDEIHVELDQFECRGGLWRTRWETDRDRIRNDLFGRDATQLVSDLRDSGDAQVGALTLLMYETKKNRSSYSAQELEVLSAVMQYLMNLTQLKVPTREEWFIARHDLRLDDDFAIRSNATIYHGKYMNADVVVKCVEIESERDRMDFCGR</sequence>
<protein>
    <submittedName>
        <fullName evidence="2">Uncharacterized protein</fullName>
    </submittedName>
</protein>
<dbReference type="AlphaFoldDB" id="A0A8J5J6X7"/>
<name>A0A8J5J6X7_9STRA</name>
<evidence type="ECO:0000313" key="2">
    <source>
        <dbReference type="EMBL" id="KAG6961190.1"/>
    </source>
</evidence>
<accession>A0A8J5J6X7</accession>
<gene>
    <name evidence="2" type="ORF">JG688_00009224</name>
</gene>
<organism evidence="2 3">
    <name type="scientific">Phytophthora aleatoria</name>
    <dbReference type="NCBI Taxonomy" id="2496075"/>
    <lineage>
        <taxon>Eukaryota</taxon>
        <taxon>Sar</taxon>
        <taxon>Stramenopiles</taxon>
        <taxon>Oomycota</taxon>
        <taxon>Peronosporomycetes</taxon>
        <taxon>Peronosporales</taxon>
        <taxon>Peronosporaceae</taxon>
        <taxon>Phytophthora</taxon>
    </lineage>
</organism>
<dbReference type="Pfam" id="PF00514">
    <property type="entry name" value="Arm"/>
    <property type="match status" value="1"/>
</dbReference>
<evidence type="ECO:0000256" key="1">
    <source>
        <dbReference type="SAM" id="MobiDB-lite"/>
    </source>
</evidence>
<dbReference type="InterPro" id="IPR000225">
    <property type="entry name" value="Armadillo"/>
</dbReference>
<reference evidence="2" key="1">
    <citation type="submission" date="2021-01" db="EMBL/GenBank/DDBJ databases">
        <title>Phytophthora aleatoria, a newly-described species from Pinus radiata is distinct from Phytophthora cactorum isolates based on comparative genomics.</title>
        <authorList>
            <person name="Mcdougal R."/>
            <person name="Panda P."/>
            <person name="Williams N."/>
            <person name="Studholme D.J."/>
        </authorList>
    </citation>
    <scope>NUCLEOTIDE SEQUENCE</scope>
    <source>
        <strain evidence="2">NZFS 4037</strain>
    </source>
</reference>
<proteinExistence type="predicted"/>
<comment type="caution">
    <text evidence="2">The sequence shown here is derived from an EMBL/GenBank/DDBJ whole genome shotgun (WGS) entry which is preliminary data.</text>
</comment>
<dbReference type="SMART" id="SM00185">
    <property type="entry name" value="ARM"/>
    <property type="match status" value="3"/>
</dbReference>
<feature type="region of interest" description="Disordered" evidence="1">
    <location>
        <begin position="55"/>
        <end position="84"/>
    </location>
</feature>